<keyword evidence="7" id="KW-0809">Transit peptide</keyword>
<feature type="transmembrane region" description="Helical" evidence="10">
    <location>
        <begin position="144"/>
        <end position="165"/>
    </location>
</feature>
<evidence type="ECO:0000256" key="3">
    <source>
        <dbReference type="ARBA" id="ARBA00022528"/>
    </source>
</evidence>
<evidence type="ECO:0000256" key="4">
    <source>
        <dbReference type="ARBA" id="ARBA00022640"/>
    </source>
</evidence>
<dbReference type="EMBL" id="JXTC01000195">
    <property type="protein sequence ID" value="PON82410.1"/>
    <property type="molecule type" value="Genomic_DNA"/>
</dbReference>
<evidence type="ECO:0000256" key="9">
    <source>
        <dbReference type="ARBA" id="ARBA00023136"/>
    </source>
</evidence>
<feature type="transmembrane region" description="Helical" evidence="10">
    <location>
        <begin position="185"/>
        <end position="206"/>
    </location>
</feature>
<sequence>MALSSVSVFSMRSNPTVLPHNNLKASYDHIHNTNKPIKNSYFPLKHSIENLNFQLLDLYGQNRCLKSSSIGNQRQSSIRASDQLGSAAGSDPPLLIKASDSGHACWTFLRPHTIKGTILGSIALFARGLYENPSLFRWSLMFKAFFALLVLICGHGCIVGINQIYDIDLDRVNKPYLPIPAGNLSVKSAWFLVILDALAGLLIVYLNSGPFLTSLYCFSIILGSLYSAPPFRLKRSPIAALLCIATVRGFILNFGVYYATRAAFGLAFEWRWVKNFTDAFNRNFMLPIHAILASSLIFKTWELDQTTYAKAFESTNMPSDDKLESMDLEFGLPILVEILSLSTRRLFSERRGSGERVERPPRG</sequence>
<evidence type="ECO:0000256" key="6">
    <source>
        <dbReference type="ARBA" id="ARBA00022692"/>
    </source>
</evidence>
<dbReference type="PANTHER" id="PTHR43009:SF10">
    <property type="entry name" value="HOMOGENTISATE SOLANESYLTRANSFERASE, CHLOROPLASTIC"/>
    <property type="match status" value="1"/>
</dbReference>
<dbReference type="Proteomes" id="UP000237000">
    <property type="component" value="Unassembled WGS sequence"/>
</dbReference>
<dbReference type="InParanoid" id="A0A2P5EA89"/>
<name>A0A2P5EA89_TREOI</name>
<reference evidence="12" key="1">
    <citation type="submission" date="2016-06" db="EMBL/GenBank/DDBJ databases">
        <title>Parallel loss of symbiosis genes in relatives of nitrogen-fixing non-legume Parasponia.</title>
        <authorList>
            <person name="Van Velzen R."/>
            <person name="Holmer R."/>
            <person name="Bu F."/>
            <person name="Rutten L."/>
            <person name="Van Zeijl A."/>
            <person name="Liu W."/>
            <person name="Santuari L."/>
            <person name="Cao Q."/>
            <person name="Sharma T."/>
            <person name="Shen D."/>
            <person name="Roswanjaya Y."/>
            <person name="Wardhani T."/>
            <person name="Kalhor M.S."/>
            <person name="Jansen J."/>
            <person name="Van den Hoogen J."/>
            <person name="Gungor B."/>
            <person name="Hartog M."/>
            <person name="Hontelez J."/>
            <person name="Verver J."/>
            <person name="Yang W.-C."/>
            <person name="Schijlen E."/>
            <person name="Repin R."/>
            <person name="Schilthuizen M."/>
            <person name="Schranz E."/>
            <person name="Heidstra R."/>
            <person name="Miyata K."/>
            <person name="Fedorova E."/>
            <person name="Kohlen W."/>
            <person name="Bisseling T."/>
            <person name="Smit S."/>
            <person name="Geurts R."/>
        </authorList>
    </citation>
    <scope>NUCLEOTIDE SEQUENCE [LARGE SCALE GENOMIC DNA]</scope>
    <source>
        <strain evidence="12">cv. RG33-2</strain>
    </source>
</reference>
<protein>
    <submittedName>
        <fullName evidence="11">Prenyltransferase</fullName>
    </submittedName>
</protein>
<dbReference type="PANTHER" id="PTHR43009">
    <property type="entry name" value="HOMOGENTISATE SOLANESYLTRANSFERASE, CHLOROPLASTIC"/>
    <property type="match status" value="1"/>
</dbReference>
<feature type="transmembrane region" description="Helical" evidence="10">
    <location>
        <begin position="238"/>
        <end position="259"/>
    </location>
</feature>
<dbReference type="OrthoDB" id="1502398at2759"/>
<keyword evidence="8 10" id="KW-1133">Transmembrane helix</keyword>
<keyword evidence="3" id="KW-0150">Chloroplast</keyword>
<evidence type="ECO:0000256" key="1">
    <source>
        <dbReference type="ARBA" id="ARBA00004508"/>
    </source>
</evidence>
<evidence type="ECO:0000256" key="7">
    <source>
        <dbReference type="ARBA" id="ARBA00022946"/>
    </source>
</evidence>
<keyword evidence="6 10" id="KW-0812">Transmembrane</keyword>
<evidence type="ECO:0000256" key="2">
    <source>
        <dbReference type="ARBA" id="ARBA00005985"/>
    </source>
</evidence>
<dbReference type="AlphaFoldDB" id="A0A2P5EA89"/>
<evidence type="ECO:0000256" key="5">
    <source>
        <dbReference type="ARBA" id="ARBA00022679"/>
    </source>
</evidence>
<evidence type="ECO:0000313" key="12">
    <source>
        <dbReference type="Proteomes" id="UP000237000"/>
    </source>
</evidence>
<dbReference type="GO" id="GO:0016765">
    <property type="term" value="F:transferase activity, transferring alkyl or aryl (other than methyl) groups"/>
    <property type="evidence" value="ECO:0007669"/>
    <property type="project" value="InterPro"/>
</dbReference>
<comment type="caution">
    <text evidence="11">The sequence shown here is derived from an EMBL/GenBank/DDBJ whole genome shotgun (WGS) entry which is preliminary data.</text>
</comment>
<gene>
    <name evidence="11" type="ORF">TorRG33x02_217780</name>
</gene>
<proteinExistence type="inferred from homology"/>
<keyword evidence="5 11" id="KW-0808">Transferase</keyword>
<dbReference type="InterPro" id="IPR044878">
    <property type="entry name" value="UbiA_sf"/>
</dbReference>
<dbReference type="InterPro" id="IPR000537">
    <property type="entry name" value="UbiA_prenyltransferase"/>
</dbReference>
<evidence type="ECO:0000256" key="10">
    <source>
        <dbReference type="SAM" id="Phobius"/>
    </source>
</evidence>
<dbReference type="Pfam" id="PF01040">
    <property type="entry name" value="UbiA"/>
    <property type="match status" value="1"/>
</dbReference>
<keyword evidence="4" id="KW-0934">Plastid</keyword>
<dbReference type="STRING" id="63057.A0A2P5EA89"/>
<keyword evidence="9 10" id="KW-0472">Membrane</keyword>
<feature type="transmembrane region" description="Helical" evidence="10">
    <location>
        <begin position="213"/>
        <end position="232"/>
    </location>
</feature>
<dbReference type="GO" id="GO:0031969">
    <property type="term" value="C:chloroplast membrane"/>
    <property type="evidence" value="ECO:0007669"/>
    <property type="project" value="UniProtKB-SubCell"/>
</dbReference>
<comment type="subcellular location">
    <subcellularLocation>
        <location evidence="1">Plastid</location>
        <location evidence="1">Chloroplast membrane</location>
        <topology evidence="1">Multi-pass membrane protein</topology>
    </subcellularLocation>
</comment>
<comment type="similarity">
    <text evidence="2">Belongs to the UbiA prenyltransferase family.</text>
</comment>
<dbReference type="Gene3D" id="1.10.357.140">
    <property type="entry name" value="UbiA prenyltransferase"/>
    <property type="match status" value="1"/>
</dbReference>
<organism evidence="11 12">
    <name type="scientific">Trema orientale</name>
    <name type="common">Charcoal tree</name>
    <name type="synonym">Celtis orientalis</name>
    <dbReference type="NCBI Taxonomy" id="63057"/>
    <lineage>
        <taxon>Eukaryota</taxon>
        <taxon>Viridiplantae</taxon>
        <taxon>Streptophyta</taxon>
        <taxon>Embryophyta</taxon>
        <taxon>Tracheophyta</taxon>
        <taxon>Spermatophyta</taxon>
        <taxon>Magnoliopsida</taxon>
        <taxon>eudicotyledons</taxon>
        <taxon>Gunneridae</taxon>
        <taxon>Pentapetalae</taxon>
        <taxon>rosids</taxon>
        <taxon>fabids</taxon>
        <taxon>Rosales</taxon>
        <taxon>Cannabaceae</taxon>
        <taxon>Trema</taxon>
    </lineage>
</organism>
<evidence type="ECO:0000256" key="8">
    <source>
        <dbReference type="ARBA" id="ARBA00022989"/>
    </source>
</evidence>
<keyword evidence="12" id="KW-1185">Reference proteome</keyword>
<accession>A0A2P5EA89</accession>
<evidence type="ECO:0000313" key="11">
    <source>
        <dbReference type="EMBL" id="PON82410.1"/>
    </source>
</evidence>